<dbReference type="Proteomes" id="UP001153269">
    <property type="component" value="Unassembled WGS sequence"/>
</dbReference>
<organism evidence="2 3">
    <name type="scientific">Pleuronectes platessa</name>
    <name type="common">European plaice</name>
    <dbReference type="NCBI Taxonomy" id="8262"/>
    <lineage>
        <taxon>Eukaryota</taxon>
        <taxon>Metazoa</taxon>
        <taxon>Chordata</taxon>
        <taxon>Craniata</taxon>
        <taxon>Vertebrata</taxon>
        <taxon>Euteleostomi</taxon>
        <taxon>Actinopterygii</taxon>
        <taxon>Neopterygii</taxon>
        <taxon>Teleostei</taxon>
        <taxon>Neoteleostei</taxon>
        <taxon>Acanthomorphata</taxon>
        <taxon>Carangaria</taxon>
        <taxon>Pleuronectiformes</taxon>
        <taxon>Pleuronectoidei</taxon>
        <taxon>Pleuronectidae</taxon>
        <taxon>Pleuronectes</taxon>
    </lineage>
</organism>
<protein>
    <submittedName>
        <fullName evidence="2">Uncharacterized protein</fullName>
    </submittedName>
</protein>
<feature type="region of interest" description="Disordered" evidence="1">
    <location>
        <begin position="1"/>
        <end position="54"/>
    </location>
</feature>
<dbReference type="EMBL" id="CADEAL010000058">
    <property type="protein sequence ID" value="CAB1413550.1"/>
    <property type="molecule type" value="Genomic_DNA"/>
</dbReference>
<dbReference type="AlphaFoldDB" id="A0A9N7Y0Y5"/>
<feature type="compositionally biased region" description="Basic and acidic residues" evidence="1">
    <location>
        <begin position="26"/>
        <end position="45"/>
    </location>
</feature>
<sequence>MSSKTTTVQLHPATAEQKSSAQKQHVKQEKLVETNNRARTEDEHSAGGQNNDEDAQICLWVKDSSEVSIGSWRAQHQHQGPFTKVCLAKPCQVLSVEFQGRDEYQPVLRLGKWDSLKLEGGRPRRKKGVI</sequence>
<gene>
    <name evidence="2" type="ORF">PLEPLA_LOCUS1250</name>
</gene>
<name>A0A9N7Y0Y5_PLEPL</name>
<evidence type="ECO:0000313" key="3">
    <source>
        <dbReference type="Proteomes" id="UP001153269"/>
    </source>
</evidence>
<accession>A0A9N7Y0Y5</accession>
<proteinExistence type="predicted"/>
<evidence type="ECO:0000313" key="2">
    <source>
        <dbReference type="EMBL" id="CAB1413550.1"/>
    </source>
</evidence>
<comment type="caution">
    <text evidence="2">The sequence shown here is derived from an EMBL/GenBank/DDBJ whole genome shotgun (WGS) entry which is preliminary data.</text>
</comment>
<reference evidence="2" key="1">
    <citation type="submission" date="2020-03" db="EMBL/GenBank/DDBJ databases">
        <authorList>
            <person name="Weist P."/>
        </authorList>
    </citation>
    <scope>NUCLEOTIDE SEQUENCE</scope>
</reference>
<keyword evidence="3" id="KW-1185">Reference proteome</keyword>
<evidence type="ECO:0000256" key="1">
    <source>
        <dbReference type="SAM" id="MobiDB-lite"/>
    </source>
</evidence>